<proteinExistence type="predicted"/>
<comment type="caution">
    <text evidence="3">The sequence shown here is derived from an EMBL/GenBank/DDBJ whole genome shotgun (WGS) entry which is preliminary data.</text>
</comment>
<sequence>MSTHPSSVPANFWRAHMPQHMKPDPFAPSEISPEIQSRILAILQSSQLRFASEGTANTRLEHSSRTEAWVSKDGRNSDRTQVERLMAENEQLRVEIDELRRENATLFVRQFQTELHGRALADEIARLRRDQARFVSQPSDVLNTPGGSDSSSSPNVVPNTPVLTGAPPMTRKVQGPVFPSHYQRWPVRNIPHGTNKSYAPSPVSKSISQPQTPAPSEHRRIANESPHLLPPKPKSLVKMDHRPHSTPLTSNELRIQTANFPQPGSSSQAPPSQEHPPHLRLRSNTQPTPSKLPAIIDLTGEDDEDVPVVQLVPRKRTREHDQEMSDSLASLKARGSVSGSRSVPPVPSPPPTEAPSSASSFSNDSQVGQPTEAEILYVCLQNAYEQWKDSMNQVSCVMCKCRYDMSESWKCRPPPPTPFANGDIDALVTHCRTEHPTGWEDLRASVLESLMSA</sequence>
<evidence type="ECO:0000313" key="4">
    <source>
        <dbReference type="Proteomes" id="UP001212997"/>
    </source>
</evidence>
<feature type="region of interest" description="Disordered" evidence="2">
    <location>
        <begin position="136"/>
        <end position="301"/>
    </location>
</feature>
<dbReference type="AlphaFoldDB" id="A0AAD5UTA9"/>
<feature type="compositionally biased region" description="Polar residues" evidence="2">
    <location>
        <begin position="246"/>
        <end position="260"/>
    </location>
</feature>
<keyword evidence="1" id="KW-0175">Coiled coil</keyword>
<feature type="region of interest" description="Disordered" evidence="2">
    <location>
        <begin position="313"/>
        <end position="367"/>
    </location>
</feature>
<organism evidence="3 4">
    <name type="scientific">Meripilus lineatus</name>
    <dbReference type="NCBI Taxonomy" id="2056292"/>
    <lineage>
        <taxon>Eukaryota</taxon>
        <taxon>Fungi</taxon>
        <taxon>Dikarya</taxon>
        <taxon>Basidiomycota</taxon>
        <taxon>Agaricomycotina</taxon>
        <taxon>Agaricomycetes</taxon>
        <taxon>Polyporales</taxon>
        <taxon>Meripilaceae</taxon>
        <taxon>Meripilus</taxon>
    </lineage>
</organism>
<feature type="compositionally biased region" description="Low complexity" evidence="2">
    <location>
        <begin position="354"/>
        <end position="367"/>
    </location>
</feature>
<feature type="compositionally biased region" description="Low complexity" evidence="2">
    <location>
        <begin position="143"/>
        <end position="165"/>
    </location>
</feature>
<dbReference type="CDD" id="cd14686">
    <property type="entry name" value="bZIP"/>
    <property type="match status" value="1"/>
</dbReference>
<dbReference type="Proteomes" id="UP001212997">
    <property type="component" value="Unassembled WGS sequence"/>
</dbReference>
<gene>
    <name evidence="3" type="ORF">NLI96_g10585</name>
</gene>
<feature type="compositionally biased region" description="Polar residues" evidence="2">
    <location>
        <begin position="192"/>
        <end position="211"/>
    </location>
</feature>
<feature type="coiled-coil region" evidence="1">
    <location>
        <begin position="75"/>
        <end position="109"/>
    </location>
</feature>
<feature type="compositionally biased region" description="Pro residues" evidence="2">
    <location>
        <begin position="344"/>
        <end position="353"/>
    </location>
</feature>
<evidence type="ECO:0000313" key="3">
    <source>
        <dbReference type="EMBL" id="KAJ3477266.1"/>
    </source>
</evidence>
<accession>A0AAD5UTA9</accession>
<feature type="compositionally biased region" description="Low complexity" evidence="2">
    <location>
        <begin position="261"/>
        <end position="272"/>
    </location>
</feature>
<name>A0AAD5UTA9_9APHY</name>
<evidence type="ECO:0000256" key="1">
    <source>
        <dbReference type="SAM" id="Coils"/>
    </source>
</evidence>
<dbReference type="EMBL" id="JANAWD010000613">
    <property type="protein sequence ID" value="KAJ3477266.1"/>
    <property type="molecule type" value="Genomic_DNA"/>
</dbReference>
<keyword evidence="4" id="KW-1185">Reference proteome</keyword>
<protein>
    <submittedName>
        <fullName evidence="3">Uncharacterized protein</fullName>
    </submittedName>
</protein>
<reference evidence="3" key="1">
    <citation type="submission" date="2022-07" db="EMBL/GenBank/DDBJ databases">
        <title>Genome Sequence of Physisporinus lineatus.</title>
        <authorList>
            <person name="Buettner E."/>
        </authorList>
    </citation>
    <scope>NUCLEOTIDE SEQUENCE</scope>
    <source>
        <strain evidence="3">VT162</strain>
    </source>
</reference>
<evidence type="ECO:0000256" key="2">
    <source>
        <dbReference type="SAM" id="MobiDB-lite"/>
    </source>
</evidence>